<gene>
    <name evidence="1" type="ORF">Homavirus43_1</name>
</gene>
<protein>
    <recommendedName>
        <fullName evidence="2">ATPase AAA-type core domain-containing protein</fullName>
    </recommendedName>
</protein>
<dbReference type="SUPFAM" id="SSF52540">
    <property type="entry name" value="P-loop containing nucleoside triphosphate hydrolases"/>
    <property type="match status" value="1"/>
</dbReference>
<reference evidence="1" key="1">
    <citation type="submission" date="2018-10" db="EMBL/GenBank/DDBJ databases">
        <title>Hidden diversity of soil giant viruses.</title>
        <authorList>
            <person name="Schulz F."/>
            <person name="Alteio L."/>
            <person name="Goudeau D."/>
            <person name="Ryan E.M."/>
            <person name="Malmstrom R.R."/>
            <person name="Blanchard J."/>
            <person name="Woyke T."/>
        </authorList>
    </citation>
    <scope>NUCLEOTIDE SEQUENCE</scope>
    <source>
        <strain evidence="1">HOV1</strain>
    </source>
</reference>
<sequence length="178" mass="20434">SLTDMSILEYNNANISITRYHQWDNNKYAPHTPSKLFPSKNFLNLEEIIENHIMASKMLENYNVVGILIDGEPGLGKSMFSHYLATKNKVGNIYRIDLSTIPCLRSNPEVLFDNCYHKITINGSAIFMFDEIDKWLDYQIKNGYENYLKAESKNNKSNNTDTNISNISNISNTVVQKI</sequence>
<dbReference type="EMBL" id="MK072374">
    <property type="protein sequence ID" value="AYV82389.1"/>
    <property type="molecule type" value="Genomic_DNA"/>
</dbReference>
<evidence type="ECO:0000313" key="1">
    <source>
        <dbReference type="EMBL" id="AYV82389.1"/>
    </source>
</evidence>
<proteinExistence type="predicted"/>
<dbReference type="Gene3D" id="3.40.50.300">
    <property type="entry name" value="P-loop containing nucleotide triphosphate hydrolases"/>
    <property type="match status" value="1"/>
</dbReference>
<organism evidence="1">
    <name type="scientific">Homavirus sp</name>
    <dbReference type="NCBI Taxonomy" id="2487769"/>
    <lineage>
        <taxon>Viruses</taxon>
        <taxon>Varidnaviria</taxon>
        <taxon>Bamfordvirae</taxon>
        <taxon>Nucleocytoviricota</taxon>
        <taxon>Megaviricetes</taxon>
        <taxon>Imitervirales</taxon>
        <taxon>Mimiviridae</taxon>
        <taxon>Klosneuvirinae</taxon>
    </lineage>
</organism>
<feature type="non-terminal residue" evidence="1">
    <location>
        <position position="1"/>
    </location>
</feature>
<accession>A0A3G5AAM5</accession>
<name>A0A3G5AAM5_9VIRU</name>
<evidence type="ECO:0008006" key="2">
    <source>
        <dbReference type="Google" id="ProtNLM"/>
    </source>
</evidence>
<dbReference type="InterPro" id="IPR027417">
    <property type="entry name" value="P-loop_NTPase"/>
</dbReference>